<feature type="compositionally biased region" description="Gly residues" evidence="1">
    <location>
        <begin position="284"/>
        <end position="293"/>
    </location>
</feature>
<dbReference type="eggNOG" id="ENOG502S635">
    <property type="taxonomic scope" value="Eukaryota"/>
</dbReference>
<dbReference type="OMA" id="EWWIDAY"/>
<proteinExistence type="predicted"/>
<keyword evidence="3" id="KW-1185">Reference proteome</keyword>
<evidence type="ECO:0000313" key="3">
    <source>
        <dbReference type="Proteomes" id="UP000002009"/>
    </source>
</evidence>
<protein>
    <submittedName>
        <fullName evidence="2">Uncharacterized protein</fullName>
    </submittedName>
</protein>
<dbReference type="EMBL" id="CP001330">
    <property type="protein sequence ID" value="ACO66157.1"/>
    <property type="molecule type" value="Genomic_DNA"/>
</dbReference>
<dbReference type="Proteomes" id="UP000002009">
    <property type="component" value="Chromosome 11"/>
</dbReference>
<dbReference type="InParanoid" id="C1EE20"/>
<evidence type="ECO:0000256" key="1">
    <source>
        <dbReference type="SAM" id="MobiDB-lite"/>
    </source>
</evidence>
<dbReference type="RefSeq" id="XP_002504899.1">
    <property type="nucleotide sequence ID" value="XM_002504853.1"/>
</dbReference>
<dbReference type="PANTHER" id="PTHR37474:SF1">
    <property type="entry name" value="2'-5' RNA LIGASE FAMILY PROTEIN"/>
    <property type="match status" value="1"/>
</dbReference>
<dbReference type="OrthoDB" id="2011727at2759"/>
<organism evidence="2 3">
    <name type="scientific">Micromonas commoda (strain RCC299 / NOUM17 / CCMP2709)</name>
    <name type="common">Picoplanktonic green alga</name>
    <dbReference type="NCBI Taxonomy" id="296587"/>
    <lineage>
        <taxon>Eukaryota</taxon>
        <taxon>Viridiplantae</taxon>
        <taxon>Chlorophyta</taxon>
        <taxon>Mamiellophyceae</taxon>
        <taxon>Mamiellales</taxon>
        <taxon>Mamiellaceae</taxon>
        <taxon>Micromonas</taxon>
    </lineage>
</organism>
<dbReference type="SUPFAM" id="SSF55144">
    <property type="entry name" value="LigT-like"/>
    <property type="match status" value="1"/>
</dbReference>
<dbReference type="AlphaFoldDB" id="C1EE20"/>
<dbReference type="GeneID" id="8247321"/>
<dbReference type="Pfam" id="PF13563">
    <property type="entry name" value="2_5_RNA_ligase2"/>
    <property type="match status" value="1"/>
</dbReference>
<evidence type="ECO:0000313" key="2">
    <source>
        <dbReference type="EMBL" id="ACO66157.1"/>
    </source>
</evidence>
<reference evidence="2 3" key="1">
    <citation type="journal article" date="2009" name="Science">
        <title>Green evolution and dynamic adaptations revealed by genomes of the marine picoeukaryotes Micromonas.</title>
        <authorList>
            <person name="Worden A.Z."/>
            <person name="Lee J.H."/>
            <person name="Mock T."/>
            <person name="Rouze P."/>
            <person name="Simmons M.P."/>
            <person name="Aerts A.L."/>
            <person name="Allen A.E."/>
            <person name="Cuvelier M.L."/>
            <person name="Derelle E."/>
            <person name="Everett M.V."/>
            <person name="Foulon E."/>
            <person name="Grimwood J."/>
            <person name="Gundlach H."/>
            <person name="Henrissat B."/>
            <person name="Napoli C."/>
            <person name="McDonald S.M."/>
            <person name="Parker M.S."/>
            <person name="Rombauts S."/>
            <person name="Salamov A."/>
            <person name="Von Dassow P."/>
            <person name="Badger J.H."/>
            <person name="Coutinho P.M."/>
            <person name="Demir E."/>
            <person name="Dubchak I."/>
            <person name="Gentemann C."/>
            <person name="Eikrem W."/>
            <person name="Gready J.E."/>
            <person name="John U."/>
            <person name="Lanier W."/>
            <person name="Lindquist E.A."/>
            <person name="Lucas S."/>
            <person name="Mayer K.F."/>
            <person name="Moreau H."/>
            <person name="Not F."/>
            <person name="Otillar R."/>
            <person name="Panaud O."/>
            <person name="Pangilinan J."/>
            <person name="Paulsen I."/>
            <person name="Piegu B."/>
            <person name="Poliakov A."/>
            <person name="Robbens S."/>
            <person name="Schmutz J."/>
            <person name="Toulza E."/>
            <person name="Wyss T."/>
            <person name="Zelensky A."/>
            <person name="Zhou K."/>
            <person name="Armbrust E.V."/>
            <person name="Bhattacharya D."/>
            <person name="Goodenough U.W."/>
            <person name="Van de Peer Y."/>
            <person name="Grigoriev I.V."/>
        </authorList>
    </citation>
    <scope>NUCLEOTIDE SEQUENCE [LARGE SCALE GENOMIC DNA]</scope>
    <source>
        <strain evidence="3">RCC299 / NOUM17</strain>
    </source>
</reference>
<gene>
    <name evidence="2" type="ORF">MICPUN_62470</name>
</gene>
<dbReference type="InterPro" id="IPR009097">
    <property type="entry name" value="Cyclic_Pdiesterase"/>
</dbReference>
<sequence>MTEEAGDAAGADPEKKWTKRDLRHTSAVVICPPSSQWGPIQEIRSFNDKSYARWMPHINLLYPFLLDDDDGDDAPRRNFDAATAVAREALRGIEPFTVTLRSFGRFEHAKSCTVWLHPSEPLEGNDPARRHLANADVDADPPPVSRGITSTQAALERAFPFADHLSSISSHSGYTPHLSVGQWDDVASASAAELALRDAWEPLTFEVDAVYLISRAGADAPFEFKARVPLGAAGGAWRRGDDDDDGGGGEWWIDAYHPPPPPEGARCLRPRPKRRWRGKRRGKGGGGRGDGAP</sequence>
<dbReference type="PANTHER" id="PTHR37474">
    <property type="entry name" value="RNA LIGASE/CYCLIC NUCLEOTIDE PHOSPHODIESTERASE"/>
    <property type="match status" value="1"/>
</dbReference>
<dbReference type="KEGG" id="mis:MICPUN_62470"/>
<accession>C1EE20</accession>
<dbReference type="Gene3D" id="3.90.1140.10">
    <property type="entry name" value="Cyclic phosphodiesterase"/>
    <property type="match status" value="1"/>
</dbReference>
<name>C1EE20_MICCC</name>
<feature type="region of interest" description="Disordered" evidence="1">
    <location>
        <begin position="233"/>
        <end position="293"/>
    </location>
</feature>
<feature type="compositionally biased region" description="Basic residues" evidence="1">
    <location>
        <begin position="268"/>
        <end position="283"/>
    </location>
</feature>